<feature type="binding site" evidence="16">
    <location>
        <position position="159"/>
    </location>
    <ligand>
        <name>substrate</name>
    </ligand>
</feature>
<dbReference type="STRING" id="156978.CIMIT_06730"/>
<dbReference type="NCBIfam" id="TIGR00326">
    <property type="entry name" value="eubact_ribD"/>
    <property type="match status" value="1"/>
</dbReference>
<feature type="binding site" evidence="16">
    <location>
        <position position="145"/>
    </location>
    <ligand>
        <name>NADP(+)</name>
        <dbReference type="ChEBI" id="CHEBI:58349"/>
    </ligand>
</feature>
<feature type="binding site" evidence="17">
    <location>
        <position position="70"/>
    </location>
    <ligand>
        <name>Zn(2+)</name>
        <dbReference type="ChEBI" id="CHEBI:29105"/>
        <note>catalytic</note>
    </ligand>
</feature>
<dbReference type="Proteomes" id="UP000028780">
    <property type="component" value="Chromosome"/>
</dbReference>
<dbReference type="SUPFAM" id="SSF53927">
    <property type="entry name" value="Cytidine deaminase-like"/>
    <property type="match status" value="1"/>
</dbReference>
<feature type="binding site" evidence="16">
    <location>
        <position position="175"/>
    </location>
    <ligand>
        <name>substrate</name>
    </ligand>
</feature>
<evidence type="ECO:0000256" key="14">
    <source>
        <dbReference type="PIRNR" id="PIRNR006769"/>
    </source>
</evidence>
<evidence type="ECO:0000313" key="19">
    <source>
        <dbReference type="EMBL" id="AIJ33631.1"/>
    </source>
</evidence>
<dbReference type="eggNOG" id="COG0117">
    <property type="taxonomic scope" value="Bacteria"/>
</dbReference>
<evidence type="ECO:0000313" key="20">
    <source>
        <dbReference type="Proteomes" id="UP000028780"/>
    </source>
</evidence>
<dbReference type="HOGENOM" id="CLU_036590_1_0_11"/>
<dbReference type="GO" id="GO:0008270">
    <property type="term" value="F:zinc ion binding"/>
    <property type="evidence" value="ECO:0007669"/>
    <property type="project" value="InterPro"/>
</dbReference>
<dbReference type="PROSITE" id="PS51747">
    <property type="entry name" value="CYT_DCMP_DEAMINASES_2"/>
    <property type="match status" value="1"/>
</dbReference>
<feature type="binding site" evidence="17">
    <location>
        <position position="79"/>
    </location>
    <ligand>
        <name>Zn(2+)</name>
        <dbReference type="ChEBI" id="CHEBI:29105"/>
        <note>catalytic</note>
    </ligand>
</feature>
<dbReference type="AlphaFoldDB" id="A0A076NN32"/>
<comment type="cofactor">
    <cofactor evidence="14 17">
        <name>Zn(2+)</name>
        <dbReference type="ChEBI" id="CHEBI:29105"/>
    </cofactor>
    <text evidence="14 17">Binds 1 zinc ion.</text>
</comment>
<dbReference type="InterPro" id="IPR016192">
    <property type="entry name" value="APOBEC/CMP_deaminase_Zn-bd"/>
</dbReference>
<dbReference type="InterPro" id="IPR002125">
    <property type="entry name" value="CMP_dCMP_dom"/>
</dbReference>
<dbReference type="UniPathway" id="UPA00275">
    <property type="reaction ID" value="UER00401"/>
</dbReference>
<proteinExistence type="inferred from homology"/>
<dbReference type="InterPro" id="IPR002734">
    <property type="entry name" value="RibDG_C"/>
</dbReference>
<dbReference type="EC" id="3.5.4.26" evidence="14"/>
<evidence type="ECO:0000256" key="12">
    <source>
        <dbReference type="ARBA" id="ARBA00049861"/>
    </source>
</evidence>
<dbReference type="GO" id="GO:0009231">
    <property type="term" value="P:riboflavin biosynthetic process"/>
    <property type="evidence" value="ECO:0007669"/>
    <property type="project" value="UniProtKB-UniPathway"/>
</dbReference>
<keyword evidence="14" id="KW-0378">Hydrolase</keyword>
<dbReference type="SUPFAM" id="SSF53597">
    <property type="entry name" value="Dihydrofolate reductase-like"/>
    <property type="match status" value="1"/>
</dbReference>
<evidence type="ECO:0000256" key="11">
    <source>
        <dbReference type="ARBA" id="ARBA00023268"/>
    </source>
</evidence>
<dbReference type="Gene3D" id="3.40.430.10">
    <property type="entry name" value="Dihydrofolate Reductase, subunit A"/>
    <property type="match status" value="2"/>
</dbReference>
<dbReference type="OrthoDB" id="9800865at2"/>
<keyword evidence="6 14" id="KW-0686">Riboflavin biosynthesis</keyword>
<comment type="catalytic activity">
    <reaction evidence="12 14">
        <text>5-amino-6-(5-phospho-D-ribitylamino)uracil + NADP(+) = 5-amino-6-(5-phospho-D-ribosylamino)uracil + NADPH + H(+)</text>
        <dbReference type="Rhea" id="RHEA:17845"/>
        <dbReference type="ChEBI" id="CHEBI:15378"/>
        <dbReference type="ChEBI" id="CHEBI:57783"/>
        <dbReference type="ChEBI" id="CHEBI:58349"/>
        <dbReference type="ChEBI" id="CHEBI:58421"/>
        <dbReference type="ChEBI" id="CHEBI:58453"/>
        <dbReference type="EC" id="1.1.1.193"/>
    </reaction>
</comment>
<dbReference type="Pfam" id="PF00383">
    <property type="entry name" value="dCMP_cyt_deam_1"/>
    <property type="match status" value="1"/>
</dbReference>
<dbReference type="Pfam" id="PF01872">
    <property type="entry name" value="RibD_C"/>
    <property type="match status" value="1"/>
</dbReference>
<accession>A0A076NN32</accession>
<feature type="binding site" evidence="16">
    <location>
        <begin position="254"/>
        <end position="260"/>
    </location>
    <ligand>
        <name>NADP(+)</name>
        <dbReference type="ChEBI" id="CHEBI:58349"/>
    </ligand>
</feature>
<evidence type="ECO:0000256" key="17">
    <source>
        <dbReference type="PIRSR" id="PIRSR006769-3"/>
    </source>
</evidence>
<dbReference type="InterPro" id="IPR004794">
    <property type="entry name" value="Eubact_RibD"/>
</dbReference>
<evidence type="ECO:0000256" key="2">
    <source>
        <dbReference type="ARBA" id="ARBA00004882"/>
    </source>
</evidence>
<evidence type="ECO:0000256" key="6">
    <source>
        <dbReference type="ARBA" id="ARBA00022619"/>
    </source>
</evidence>
<dbReference type="InterPro" id="IPR016193">
    <property type="entry name" value="Cytidine_deaminase-like"/>
</dbReference>
<feature type="domain" description="CMP/dCMP-type deaminase" evidence="18">
    <location>
        <begin position="1"/>
        <end position="117"/>
    </location>
</feature>
<dbReference type="EMBL" id="CP009211">
    <property type="protein sequence ID" value="AIJ33631.1"/>
    <property type="molecule type" value="Genomic_DNA"/>
</dbReference>
<evidence type="ECO:0000256" key="7">
    <source>
        <dbReference type="ARBA" id="ARBA00022723"/>
    </source>
</evidence>
<evidence type="ECO:0000256" key="5">
    <source>
        <dbReference type="ARBA" id="ARBA00007417"/>
    </source>
</evidence>
<sequence>MAAAISAGESVRGTTSPNPPVGCAIIDASGHLIAVGATSPAGGAHAEVNALAAAGERAQGAVAIVTLEPCAHTGRTGPCTHALIQAGVAQVIYLTKDPNPEAAGGAQVLRRAGVQVAYEPREVVALGAWWASISMQRPAVTWKYAATLDGFTAAADGTSKWITGEAARAHVHRDRARRDAIIVGTGTALADDPQLTARRPDGELYSTQPERVVVGTREITGNLARLGFTQYPDPESALAALWERGARDVLVEGGASLALSFVNAGLVDRIQAYVAPALLGAGRGVLGGPLATTMSQAQRFRVERVIQLGEDVLIEMARKDLLEQDK</sequence>
<keyword evidence="20" id="KW-1185">Reference proteome</keyword>
<organism evidence="19 20">
    <name type="scientific">Corynebacterium imitans</name>
    <dbReference type="NCBI Taxonomy" id="156978"/>
    <lineage>
        <taxon>Bacteria</taxon>
        <taxon>Bacillati</taxon>
        <taxon>Actinomycetota</taxon>
        <taxon>Actinomycetes</taxon>
        <taxon>Mycobacteriales</taxon>
        <taxon>Corynebacteriaceae</taxon>
        <taxon>Corynebacterium</taxon>
    </lineage>
</organism>
<comment type="catalytic activity">
    <reaction evidence="13 14">
        <text>2,5-diamino-6-hydroxy-4-(5-phosphoribosylamino)-pyrimidine + H2O + H(+) = 5-amino-6-(5-phospho-D-ribosylamino)uracil + NH4(+)</text>
        <dbReference type="Rhea" id="RHEA:21868"/>
        <dbReference type="ChEBI" id="CHEBI:15377"/>
        <dbReference type="ChEBI" id="CHEBI:15378"/>
        <dbReference type="ChEBI" id="CHEBI:28938"/>
        <dbReference type="ChEBI" id="CHEBI:58453"/>
        <dbReference type="ChEBI" id="CHEBI:58614"/>
        <dbReference type="EC" id="3.5.4.26"/>
    </reaction>
</comment>
<comment type="similarity">
    <text evidence="4 14">In the N-terminal section; belongs to the cytidine and deoxycytidylate deaminase family.</text>
</comment>
<keyword evidence="9 14" id="KW-0521">NADP</keyword>
<evidence type="ECO:0000256" key="3">
    <source>
        <dbReference type="ARBA" id="ARBA00004910"/>
    </source>
</evidence>
<feature type="active site" description="Proton donor" evidence="15">
    <location>
        <position position="47"/>
    </location>
</feature>
<feature type="binding site" evidence="16">
    <location>
        <position position="216"/>
    </location>
    <ligand>
        <name>NADP(+)</name>
        <dbReference type="ChEBI" id="CHEBI:58349"/>
    </ligand>
</feature>
<dbReference type="GO" id="GO:0008835">
    <property type="term" value="F:diaminohydroxyphosphoribosylaminopyrimidine deaminase activity"/>
    <property type="evidence" value="ECO:0007669"/>
    <property type="project" value="UniProtKB-EC"/>
</dbReference>
<comment type="pathway">
    <text evidence="2 14">Cofactor biosynthesis; riboflavin biosynthesis; 5-amino-6-(D-ribitylamino)uracil from GTP: step 2/4.</text>
</comment>
<feature type="binding site" evidence="16">
    <location>
        <position position="198"/>
    </location>
    <ligand>
        <name>substrate</name>
    </ligand>
</feature>
<evidence type="ECO:0000259" key="18">
    <source>
        <dbReference type="PROSITE" id="PS51747"/>
    </source>
</evidence>
<keyword evidence="10 14" id="KW-0560">Oxidoreductase</keyword>
<evidence type="ECO:0000256" key="9">
    <source>
        <dbReference type="ARBA" id="ARBA00022857"/>
    </source>
</evidence>
<comment type="function">
    <text evidence="1 14">Converts 2,5-diamino-6-(ribosylamino)-4(3h)-pyrimidinone 5'-phosphate into 5-amino-6-(ribosylamino)-2,4(1h,3h)-pyrimidinedione 5'-phosphate.</text>
</comment>
<keyword evidence="8 14" id="KW-0862">Zinc</keyword>
<comment type="similarity">
    <text evidence="5 14">In the C-terminal section; belongs to the HTP reductase family.</text>
</comment>
<evidence type="ECO:0000256" key="4">
    <source>
        <dbReference type="ARBA" id="ARBA00005259"/>
    </source>
</evidence>
<dbReference type="KEGG" id="cii:CIMIT_06730"/>
<dbReference type="Gene3D" id="3.40.140.10">
    <property type="entry name" value="Cytidine Deaminase, domain 2"/>
    <property type="match status" value="1"/>
</dbReference>
<feature type="binding site" evidence="17">
    <location>
        <position position="45"/>
    </location>
    <ligand>
        <name>Zn(2+)</name>
        <dbReference type="ChEBI" id="CHEBI:29105"/>
        <note>catalytic</note>
    </ligand>
</feature>
<evidence type="ECO:0000256" key="1">
    <source>
        <dbReference type="ARBA" id="ARBA00002151"/>
    </source>
</evidence>
<name>A0A076NN32_9CORY</name>
<feature type="binding site" evidence="16">
    <location>
        <position position="191"/>
    </location>
    <ligand>
        <name>NADP(+)</name>
        <dbReference type="ChEBI" id="CHEBI:58349"/>
    </ligand>
</feature>
<dbReference type="PANTHER" id="PTHR38011">
    <property type="entry name" value="DIHYDROFOLATE REDUCTASE FAMILY PROTEIN (AFU_ORTHOLOGUE AFUA_8G06820)"/>
    <property type="match status" value="1"/>
</dbReference>
<evidence type="ECO:0000256" key="16">
    <source>
        <dbReference type="PIRSR" id="PIRSR006769-2"/>
    </source>
</evidence>
<dbReference type="PANTHER" id="PTHR38011:SF7">
    <property type="entry name" value="2,5-DIAMINO-6-RIBOSYLAMINO-4(3H)-PYRIMIDINONE 5'-PHOSPHATE REDUCTASE"/>
    <property type="match status" value="1"/>
</dbReference>
<feature type="binding site" evidence="16">
    <location>
        <position position="252"/>
    </location>
    <ligand>
        <name>substrate</name>
    </ligand>
</feature>
<feature type="binding site" evidence="16">
    <location>
        <position position="187"/>
    </location>
    <ligand>
        <name>NADP(+)</name>
        <dbReference type="ChEBI" id="CHEBI:58349"/>
    </ligand>
</feature>
<evidence type="ECO:0000256" key="15">
    <source>
        <dbReference type="PIRSR" id="PIRSR006769-1"/>
    </source>
</evidence>
<gene>
    <name evidence="19" type="ORF">CIMIT_06730</name>
</gene>
<evidence type="ECO:0000256" key="13">
    <source>
        <dbReference type="ARBA" id="ARBA00049886"/>
    </source>
</evidence>
<dbReference type="eggNOG" id="COG1985">
    <property type="taxonomic scope" value="Bacteria"/>
</dbReference>
<dbReference type="PROSITE" id="PS00903">
    <property type="entry name" value="CYT_DCMP_DEAMINASES_1"/>
    <property type="match status" value="1"/>
</dbReference>
<dbReference type="EC" id="1.1.1.193" evidence="14"/>
<dbReference type="CDD" id="cd01284">
    <property type="entry name" value="Riboflavin_deaminase-reductase"/>
    <property type="match status" value="1"/>
</dbReference>
<feature type="binding site" evidence="16">
    <location>
        <position position="161"/>
    </location>
    <ligand>
        <name>NADP(+)</name>
        <dbReference type="ChEBI" id="CHEBI:58349"/>
    </ligand>
</feature>
<dbReference type="PIRSF" id="PIRSF006769">
    <property type="entry name" value="RibD"/>
    <property type="match status" value="1"/>
</dbReference>
<reference evidence="19 20" key="1">
    <citation type="submission" date="2014-08" db="EMBL/GenBank/DDBJ databases">
        <title>Complete genome sequence of Corynebacterium imitans DSM 44264, isolated from a five-month-old boy with suspected pharyngeal diphtheria.</title>
        <authorList>
            <person name="Mollmann S."/>
            <person name="Albersmeier A."/>
            <person name="Ruckert C."/>
            <person name="Tauch A."/>
        </authorList>
    </citation>
    <scope>NUCLEOTIDE SEQUENCE [LARGE SCALE GENOMIC DNA]</scope>
    <source>
        <strain evidence="19 20">DSM 44264</strain>
    </source>
</reference>
<dbReference type="InterPro" id="IPR050765">
    <property type="entry name" value="Riboflavin_Biosynth_HTPR"/>
</dbReference>
<protein>
    <recommendedName>
        <fullName evidence="14">Riboflavin biosynthesis protein RibD</fullName>
    </recommendedName>
    <domain>
        <recommendedName>
            <fullName evidence="14">Diaminohydroxyphosphoribosylaminopyrimidine deaminase</fullName>
            <shortName evidence="14">DRAP deaminase</shortName>
            <ecNumber evidence="14">3.5.4.26</ecNumber>
        </recommendedName>
        <alternativeName>
            <fullName evidence="14">Riboflavin-specific deaminase</fullName>
        </alternativeName>
    </domain>
    <domain>
        <recommendedName>
            <fullName evidence="14">5-amino-6-(5-phosphoribosylamino)uracil reductase</fullName>
            <ecNumber evidence="14">1.1.1.193</ecNumber>
        </recommendedName>
        <alternativeName>
            <fullName evidence="14">HTP reductase</fullName>
        </alternativeName>
    </domain>
</protein>
<feature type="binding site" evidence="16">
    <location>
        <position position="195"/>
    </location>
    <ligand>
        <name>NADP(+)</name>
        <dbReference type="ChEBI" id="CHEBI:58349"/>
    </ligand>
</feature>
<keyword evidence="7 14" id="KW-0479">Metal-binding</keyword>
<keyword evidence="11" id="KW-0511">Multifunctional enzyme</keyword>
<dbReference type="InterPro" id="IPR024072">
    <property type="entry name" value="DHFR-like_dom_sf"/>
</dbReference>
<dbReference type="GO" id="GO:0008703">
    <property type="term" value="F:5-amino-6-(5-phosphoribosylamino)uracil reductase activity"/>
    <property type="evidence" value="ECO:0007669"/>
    <property type="project" value="UniProtKB-EC"/>
</dbReference>
<comment type="pathway">
    <text evidence="3 14">Cofactor biosynthesis; riboflavin biosynthesis; 5-amino-6-(D-ribitylamino)uracil from GTP: step 3/4.</text>
</comment>
<evidence type="ECO:0000256" key="8">
    <source>
        <dbReference type="ARBA" id="ARBA00022833"/>
    </source>
</evidence>
<evidence type="ECO:0000256" key="10">
    <source>
        <dbReference type="ARBA" id="ARBA00023002"/>
    </source>
</evidence>